<dbReference type="InterPro" id="IPR025669">
    <property type="entry name" value="AAA_dom"/>
</dbReference>
<organism evidence="2">
    <name type="scientific">bioreactor metagenome</name>
    <dbReference type="NCBI Taxonomy" id="1076179"/>
    <lineage>
        <taxon>unclassified sequences</taxon>
        <taxon>metagenomes</taxon>
        <taxon>ecological metagenomes</taxon>
    </lineage>
</organism>
<dbReference type="PANTHER" id="PTHR13696:SF52">
    <property type="entry name" value="PARA FAMILY PROTEIN CT_582"/>
    <property type="match status" value="1"/>
</dbReference>
<dbReference type="PANTHER" id="PTHR13696">
    <property type="entry name" value="P-LOOP CONTAINING NUCLEOSIDE TRIPHOSPHATE HYDROLASE"/>
    <property type="match status" value="1"/>
</dbReference>
<dbReference type="CDD" id="cd02042">
    <property type="entry name" value="ParAB_family"/>
    <property type="match status" value="1"/>
</dbReference>
<comment type="caution">
    <text evidence="2">The sequence shown here is derived from an EMBL/GenBank/DDBJ whole genome shotgun (WGS) entry which is preliminary data.</text>
</comment>
<accession>A0A645FZU7</accession>
<dbReference type="SUPFAM" id="SSF52540">
    <property type="entry name" value="P-loop containing nucleoside triphosphate hydrolases"/>
    <property type="match status" value="1"/>
</dbReference>
<reference evidence="2" key="1">
    <citation type="submission" date="2019-08" db="EMBL/GenBank/DDBJ databases">
        <authorList>
            <person name="Kucharzyk K."/>
            <person name="Murdoch R.W."/>
            <person name="Higgins S."/>
            <person name="Loffler F."/>
        </authorList>
    </citation>
    <scope>NUCLEOTIDE SEQUENCE</scope>
</reference>
<dbReference type="Pfam" id="PF13614">
    <property type="entry name" value="AAA_31"/>
    <property type="match status" value="1"/>
</dbReference>
<dbReference type="InterPro" id="IPR027417">
    <property type="entry name" value="P-loop_NTPase"/>
</dbReference>
<dbReference type="EMBL" id="VSSQ01067751">
    <property type="protein sequence ID" value="MPN20087.1"/>
    <property type="molecule type" value="Genomic_DNA"/>
</dbReference>
<name>A0A645FZU7_9ZZZZ</name>
<evidence type="ECO:0000259" key="1">
    <source>
        <dbReference type="Pfam" id="PF13614"/>
    </source>
</evidence>
<protein>
    <submittedName>
        <fullName evidence="2">Chromosome partitioning protein ParA</fullName>
    </submittedName>
</protein>
<dbReference type="Gene3D" id="3.40.50.300">
    <property type="entry name" value="P-loop containing nucleotide triphosphate hydrolases"/>
    <property type="match status" value="1"/>
</dbReference>
<evidence type="ECO:0000313" key="2">
    <source>
        <dbReference type="EMBL" id="MPN20087.1"/>
    </source>
</evidence>
<sequence>MLIDCRPALDNLTLNALSASDLVVVPVQMQKFALDGLDALFNSIRMIQQLINPGLKLGGILRTMRDNTNMTESVDDYLSHNYGDAVYTTSIRRSVEAANSTAYQKSLVSYKNKLGSEYEAFAEEFLSREGAAS</sequence>
<dbReference type="InterPro" id="IPR050678">
    <property type="entry name" value="DNA_Partitioning_ATPase"/>
</dbReference>
<feature type="domain" description="AAA" evidence="1">
    <location>
        <begin position="2"/>
        <end position="56"/>
    </location>
</feature>
<proteinExistence type="predicted"/>
<dbReference type="AlphaFoldDB" id="A0A645FZU7"/>
<gene>
    <name evidence="2" type="primary">parA_4</name>
    <name evidence="2" type="ORF">SDC9_167464</name>
</gene>